<name>A0A268AG33_9BACI</name>
<dbReference type="InterPro" id="IPR019734">
    <property type="entry name" value="TPR_rpt"/>
</dbReference>
<dbReference type="Pfam" id="PF13181">
    <property type="entry name" value="TPR_8"/>
    <property type="match status" value="1"/>
</dbReference>
<dbReference type="AlphaFoldDB" id="A0A268AG33"/>
<dbReference type="InterPro" id="IPR011990">
    <property type="entry name" value="TPR-like_helical_dom_sf"/>
</dbReference>
<dbReference type="SMART" id="SM00028">
    <property type="entry name" value="TPR"/>
    <property type="match status" value="4"/>
</dbReference>
<gene>
    <name evidence="1" type="ORF">CHH64_00225</name>
</gene>
<accession>A0A268AG33</accession>
<dbReference type="Gene3D" id="1.25.40.10">
    <property type="entry name" value="Tetratricopeptide repeat domain"/>
    <property type="match status" value="1"/>
</dbReference>
<dbReference type="Pfam" id="PF13424">
    <property type="entry name" value="TPR_12"/>
    <property type="match status" value="1"/>
</dbReference>
<comment type="caution">
    <text evidence="1">The sequence shown here is derived from an EMBL/GenBank/DDBJ whole genome shotgun (WGS) entry which is preliminary data.</text>
</comment>
<evidence type="ECO:0000313" key="2">
    <source>
        <dbReference type="Proteomes" id="UP000216013"/>
    </source>
</evidence>
<dbReference type="SUPFAM" id="SSF48452">
    <property type="entry name" value="TPR-like"/>
    <property type="match status" value="1"/>
</dbReference>
<protein>
    <submittedName>
        <fullName evidence="1">Uncharacterized protein</fullName>
    </submittedName>
</protein>
<evidence type="ECO:0000313" key="1">
    <source>
        <dbReference type="EMBL" id="PAD23078.1"/>
    </source>
</evidence>
<dbReference type="Proteomes" id="UP000216013">
    <property type="component" value="Unassembled WGS sequence"/>
</dbReference>
<dbReference type="EMBL" id="NPBV01000001">
    <property type="protein sequence ID" value="PAD23078.1"/>
    <property type="molecule type" value="Genomic_DNA"/>
</dbReference>
<sequence>MVNYSYIFNYKGALYMESLDIAGHLDNWSVSIQLDKKEAARSIYEELNKHIGEYDAEALVTYFLLESRYHAIRGDFQESKHSLVKAREYDGNFTELQKYQLFFAEGIIYYFERQYQDALVSLEKAEKYVSPSMEPAEIGEFHLIKAMVYYFLDITTLSVVHAARAVENFKSLEPLNFLLARTELVQGMNYLDMSDYEMAEEHLHRALSICKRIENQSLLASTNLNLGLLYSTRGLPATAIRYLEDALAGKQERIELNVLYLLADSYWKTNQATKAKQAYAEGFQKSLENDDTKMKWEFAMLHKKYEDRHNFESVWQEGIEYFQKVNDKYNVRLFSKELAQYYTDSKQYELATKYYLLALI</sequence>
<proteinExistence type="predicted"/>
<reference evidence="1 2" key="1">
    <citation type="submission" date="2017-07" db="EMBL/GenBank/DDBJ databases">
        <title>Isolation and whole genome analysis of endospore-forming bacteria from heroin.</title>
        <authorList>
            <person name="Kalinowski J."/>
            <person name="Ahrens B."/>
            <person name="Al-Dilaimi A."/>
            <person name="Winkler A."/>
            <person name="Wibberg D."/>
            <person name="Schleenbecker U."/>
            <person name="Ruckert C."/>
            <person name="Wolfel R."/>
            <person name="Grass G."/>
        </authorList>
    </citation>
    <scope>NUCLEOTIDE SEQUENCE [LARGE SCALE GENOMIC DNA]</scope>
    <source>
        <strain evidence="1 2">7528</strain>
    </source>
</reference>
<organism evidence="1 2">
    <name type="scientific">Terribacillus saccharophilus</name>
    <dbReference type="NCBI Taxonomy" id="361277"/>
    <lineage>
        <taxon>Bacteria</taxon>
        <taxon>Bacillati</taxon>
        <taxon>Bacillota</taxon>
        <taxon>Bacilli</taxon>
        <taxon>Bacillales</taxon>
        <taxon>Bacillaceae</taxon>
        <taxon>Terribacillus</taxon>
    </lineage>
</organism>